<reference evidence="2 3" key="1">
    <citation type="submission" date="2019-12" db="EMBL/GenBank/DDBJ databases">
        <title>Novel species isolated from a subtropical stream in China.</title>
        <authorList>
            <person name="Lu H."/>
        </authorList>
    </citation>
    <scope>NUCLEOTIDE SEQUENCE [LARGE SCALE GENOMIC DNA]</scope>
    <source>
        <strain evidence="2 3">FT94W</strain>
    </source>
</reference>
<dbReference type="PANTHER" id="PTHR43179">
    <property type="entry name" value="RHAMNOSYLTRANSFERASE WBBL"/>
    <property type="match status" value="1"/>
</dbReference>
<dbReference type="PANTHER" id="PTHR43179:SF7">
    <property type="entry name" value="RHAMNOSYLTRANSFERASE WBBL"/>
    <property type="match status" value="1"/>
</dbReference>
<comment type="caution">
    <text evidence="2">The sequence shown here is derived from an EMBL/GenBank/DDBJ whole genome shotgun (WGS) entry which is preliminary data.</text>
</comment>
<accession>A0ABW9V933</accession>
<dbReference type="SUPFAM" id="SSF53448">
    <property type="entry name" value="Nucleotide-diphospho-sugar transferases"/>
    <property type="match status" value="1"/>
</dbReference>
<dbReference type="Proteomes" id="UP000449678">
    <property type="component" value="Unassembled WGS sequence"/>
</dbReference>
<evidence type="ECO:0000259" key="1">
    <source>
        <dbReference type="Pfam" id="PF00535"/>
    </source>
</evidence>
<proteinExistence type="predicted"/>
<dbReference type="Pfam" id="PF00535">
    <property type="entry name" value="Glycos_transf_2"/>
    <property type="match status" value="1"/>
</dbReference>
<dbReference type="InterPro" id="IPR029044">
    <property type="entry name" value="Nucleotide-diphossugar_trans"/>
</dbReference>
<dbReference type="Gene3D" id="3.90.550.10">
    <property type="entry name" value="Spore Coat Polysaccharide Biosynthesis Protein SpsA, Chain A"/>
    <property type="match status" value="1"/>
</dbReference>
<dbReference type="InterPro" id="IPR001173">
    <property type="entry name" value="Glyco_trans_2-like"/>
</dbReference>
<dbReference type="CDD" id="cd04186">
    <property type="entry name" value="GT_2_like_c"/>
    <property type="match status" value="1"/>
</dbReference>
<dbReference type="EMBL" id="WWCO01000012">
    <property type="protein sequence ID" value="MYM36163.1"/>
    <property type="molecule type" value="Genomic_DNA"/>
</dbReference>
<evidence type="ECO:0000313" key="2">
    <source>
        <dbReference type="EMBL" id="MYM36163.1"/>
    </source>
</evidence>
<name>A0ABW9V933_9BURK</name>
<keyword evidence="3" id="KW-1185">Reference proteome</keyword>
<organism evidence="2 3">
    <name type="scientific">Duganella lactea</name>
    <dbReference type="NCBI Taxonomy" id="2692173"/>
    <lineage>
        <taxon>Bacteria</taxon>
        <taxon>Pseudomonadati</taxon>
        <taxon>Pseudomonadota</taxon>
        <taxon>Betaproteobacteria</taxon>
        <taxon>Burkholderiales</taxon>
        <taxon>Oxalobacteraceae</taxon>
        <taxon>Telluria group</taxon>
        <taxon>Duganella</taxon>
    </lineage>
</organism>
<sequence>MVIVNWNSGKQLKDCVDSINKYGAPFVEKIVVVDNGSTDGSAESVEFLSDVVLVRANANIGFGSASNQGAKEANTEYLLFLNPDAYLYQQSLPNVMQFMRDDANRQTGICGIQLVDEQGHVARSCARFPSAKEFIAHATGLSHLLGTKKVSMADWDHGSTREVDHVIGAFFLVRRSVFDAVGGFDERFFLYLEDLDFSRQAKYLGWNSTYFADAQAFHAGGGTSRQVKAKRLFYSLRSRIIYGFKHFDRSSAMLLAITTLCVEPFARLALALATCSVSSLIETLKGYSYLWRWLPQYVFFGKTR</sequence>
<protein>
    <submittedName>
        <fullName evidence="2">Glycosyltransferase</fullName>
    </submittedName>
</protein>
<evidence type="ECO:0000313" key="3">
    <source>
        <dbReference type="Proteomes" id="UP000449678"/>
    </source>
</evidence>
<gene>
    <name evidence="2" type="ORF">GTP38_17670</name>
</gene>
<feature type="domain" description="Glycosyltransferase 2-like" evidence="1">
    <location>
        <begin position="2"/>
        <end position="104"/>
    </location>
</feature>